<keyword evidence="2" id="KW-1185">Reference proteome</keyword>
<dbReference type="EMBL" id="JAERSF010000001">
    <property type="protein sequence ID" value="MBL0736420.1"/>
    <property type="molecule type" value="Genomic_DNA"/>
</dbReference>
<comment type="caution">
    <text evidence="1">The sequence shown here is derived from an EMBL/GenBank/DDBJ whole genome shotgun (WGS) entry which is preliminary data.</text>
</comment>
<dbReference type="InterPro" id="IPR008979">
    <property type="entry name" value="Galactose-bd-like_sf"/>
</dbReference>
<dbReference type="RefSeq" id="WP_201999380.1">
    <property type="nucleotide sequence ID" value="NZ_JAERSF010000001.1"/>
</dbReference>
<dbReference type="InterPro" id="IPR013783">
    <property type="entry name" value="Ig-like_fold"/>
</dbReference>
<accession>A0ABS1KA82</accession>
<dbReference type="NCBIfam" id="NF033708">
    <property type="entry name" value="T9SS_Cterm_ChiA"/>
    <property type="match status" value="1"/>
</dbReference>
<dbReference type="SUPFAM" id="SSF49785">
    <property type="entry name" value="Galactose-binding domain-like"/>
    <property type="match status" value="1"/>
</dbReference>
<reference evidence="1 2" key="1">
    <citation type="submission" date="2021-01" db="EMBL/GenBank/DDBJ databases">
        <title>Genome seq and assembly of Flavobacterium sp. GN10.</title>
        <authorList>
            <person name="Chhetri G."/>
        </authorList>
    </citation>
    <scope>NUCLEOTIDE SEQUENCE [LARGE SCALE GENOMIC DNA]</scope>
    <source>
        <strain evidence="1 2">GN10</strain>
    </source>
</reference>
<dbReference type="Proteomes" id="UP000603728">
    <property type="component" value="Unassembled WGS sequence"/>
</dbReference>
<gene>
    <name evidence="1" type="ORF">JI750_05955</name>
</gene>
<sequence>MMRKLLYSFLFFISSKILSKRLSTPSLGLLCVGMFFVVSFVKAETFYSKATGDPNVLSRWGKNLDGTGTAPTTFGSTADTFVIRNGSTMTTTGSDWTVAGTVTINNDGALVVNSNMNINLGNFNIDGGGIATINRSLTVTGVTNITGTINFGSTNSTSRIMTFTGALTLNNGAVWNETTNGAAATFSFGNNFTNNATTFVAQNPTHTFTGTNRSLNGNTTTLIPNVSVTGIYTNNISTLTVSSALSGGGTLTNATGMLLNIGGTSTITNLVASTAVNTVNYNGSGNQTIKVTTYSNLVISGGGSKTATGNLTINNDFTLSGGTFVANNATSYTHSILGNYIQTGGIFDFNAGTSGVSKVNIAGNFTNTAGAGSITTVGVVQNGIFTFNGTGIQTLTMPADAAAIFTKYNVNSGSTLKLASDLTLSTALTSDTDPWMGELNTSGVIDLGNYKVTASGGRGSSGTAKFILNSGATLITANATGVDGSVPNTATMLRTFDSGANYTFNGTVAQTTSAGLPGTVNNLTISNTNSAGVTLSKATTVSKNFSILAGSIVNLSTFTHSTATLTLGGAVMIPGSWGSTGSAALNKNDIYFVAAASGIVNNTCTSPVITNQPQALMVCEGGSGTFSVASSTSGVSYQWQYSLNGTSWTNIDASLGTYVSGYSTNTLSLSNTPVGWNSYRVRCIVYNGLCAVNSNSALLTVNQAPTANAGIDQYGTGAFTMTANTPTFGTGTWSIVSGPNMNTNQFGGGLSNPTATFTPSGAGIYTLRWTITNSCGTSTDDVVLSNCVGNLIKNGDFSTGTSQYWSKATTKGSYVEVYGESVYFGNGNSEFTAELDSQASLGQSVTVIPNVPYTLSFLYARRPGSSPTTALDFKIVDGSNTISQHYTSSDNTSTPVFVNFPFTPTTSSIWIEFYNSLETTTLGSIIDNIVLLPSSQVNPVATTSPKGKYKTLDACDGASVQLDVDNISDPNVTYTWSTTSTGVTFSRTDIKNPKITVTGTGTKNATVVVTTTPGGCSSTASTTYVNVLALPVAGLTSSDADNIFCAGTSVTFTASGGTSYAFKVGSTVVQSGNSATYTTTALTNGQIVTVDVTNASGCTKTSTGITNTVNAIPTAGLSSSDSDNTFCAGTSVTFTASGGTSYVFKVGSTVVQSGNSATYTTASLTNGQVVSVDVTNASGCTSTSAGITNTVNALPTAGLSSSDSDNTFCAGTSVTFTASGGTSYAFKVGSTVVQSGNSTTYTTTALTNGQVVSVDVTNASGCTSTSAGITNTVNALPIAGLTSSDSDNTFCAGTSVIFTASGGTSYVFKVGSTVMQSGNSTTYTTTALTNGQVVSVDVTNVSGCTSTSVGITNTVHALPTVPTITKNNDAACNTLGSITLTDLPADWTISQTGQMGSHSYDGTDFSLHIEGLEVGDYSFTVTNKATGCTSSAANVTIINTSSNTDWGPSGWTNGEPDGSKSVTISSLANGQPFSLAKPNIDACSLTITVGSDVIVPSGVTLTITNKVTSNGKLVFESGSSLIQTTNVQNSGDIVYKRVTSIRRFDLTYWSSPITSTKQDGFMMKDLSPETLFDKYSYWSSSFKWATDLYGNMEMKPGIGYSIRGPQSFSIETPGEFIGKFSGIPNNGDVPISTTADKYLLIGNPYPSAIDGRKFITDNGDVGALYFWTHMSLPKKAEGSNTYKYSSPDYAVFTLLGATRATTGGETPTGYIGVGQGFFIKPKVTSVKFNNGQRVQAQNSQFFKTTAKEAAIEVNRLWLTLSNTDDAYKQILIGYAEGATNSFDYNYDAVTLAGNTYVDFYTINEAQKLSIQARSLPFDNTERIPLGYKSVAETQLTISIDHADGFFNQQAVYLEDKTTGTITDLRASNYTFKTGIGTFTDRFVLRYTNKTLGTDDIENLENSVLISVKNKIVNITCSKETIKEVNIFNVGAQLLYTKNKVNSSEIEINSLHSSDQVLLVKVTLENGSTITKKVIFSNLE</sequence>
<evidence type="ECO:0000313" key="1">
    <source>
        <dbReference type="EMBL" id="MBL0736420.1"/>
    </source>
</evidence>
<protein>
    <submittedName>
        <fullName evidence="1">T9SS sorting signal type C domain-containing protein</fullName>
    </submittedName>
</protein>
<organism evidence="1 2">
    <name type="scientific">Flavobacterium tagetis</name>
    <dbReference type="NCBI Taxonomy" id="2801336"/>
    <lineage>
        <taxon>Bacteria</taxon>
        <taxon>Pseudomonadati</taxon>
        <taxon>Bacteroidota</taxon>
        <taxon>Flavobacteriia</taxon>
        <taxon>Flavobacteriales</taxon>
        <taxon>Flavobacteriaceae</taxon>
        <taxon>Flavobacterium</taxon>
    </lineage>
</organism>
<evidence type="ECO:0000313" key="2">
    <source>
        <dbReference type="Proteomes" id="UP000603728"/>
    </source>
</evidence>
<name>A0ABS1KA82_9FLAO</name>
<proteinExistence type="predicted"/>
<dbReference type="Gene3D" id="2.60.40.10">
    <property type="entry name" value="Immunoglobulins"/>
    <property type="match status" value="1"/>
</dbReference>